<organism evidence="1 2">
    <name type="scientific">Halogeometricum borinquense</name>
    <dbReference type="NCBI Taxonomy" id="60847"/>
    <lineage>
        <taxon>Archaea</taxon>
        <taxon>Methanobacteriati</taxon>
        <taxon>Methanobacteriota</taxon>
        <taxon>Stenosarchaea group</taxon>
        <taxon>Halobacteria</taxon>
        <taxon>Halobacteriales</taxon>
        <taxon>Haloferacaceae</taxon>
        <taxon>Halogeometricum</taxon>
    </lineage>
</organism>
<accession>A0A482TPE7</accession>
<dbReference type="RefSeq" id="WP_129784222.1">
    <property type="nucleotide sequence ID" value="NZ_RZHH01000002.1"/>
</dbReference>
<evidence type="ECO:0000313" key="2">
    <source>
        <dbReference type="Proteomes" id="UP000294028"/>
    </source>
</evidence>
<dbReference type="PROSITE" id="PS51257">
    <property type="entry name" value="PROKAR_LIPOPROTEIN"/>
    <property type="match status" value="1"/>
</dbReference>
<reference evidence="1 2" key="1">
    <citation type="submission" date="2018-12" db="EMBL/GenBank/DDBJ databases">
        <title>Genome analysis provides insights into bioremediation potentialities of Halogeometricum borinquense strain N11.</title>
        <authorList>
            <person name="Najjari A."/>
            <person name="Youssef N."/>
            <person name="Fhoula I."/>
            <person name="Ben Dhia O."/>
            <person name="Mahjoubi M."/>
            <person name="Ouzari H.I."/>
            <person name="Cherif A."/>
        </authorList>
    </citation>
    <scope>NUCLEOTIDE SEQUENCE [LARGE SCALE GENOMIC DNA]</scope>
    <source>
        <strain evidence="1 2">N11</strain>
    </source>
</reference>
<comment type="caution">
    <text evidence="1">The sequence shown here is derived from an EMBL/GenBank/DDBJ whole genome shotgun (WGS) entry which is preliminary data.</text>
</comment>
<dbReference type="EMBL" id="RZHH01000002">
    <property type="protein sequence ID" value="RYJ13799.1"/>
    <property type="molecule type" value="Genomic_DNA"/>
</dbReference>
<dbReference type="AlphaFoldDB" id="A0A482TPE7"/>
<evidence type="ECO:0000313" key="1">
    <source>
        <dbReference type="EMBL" id="RYJ13799.1"/>
    </source>
</evidence>
<dbReference type="Proteomes" id="UP000294028">
    <property type="component" value="Unassembled WGS sequence"/>
</dbReference>
<name>A0A482TPE7_9EURY</name>
<proteinExistence type="predicted"/>
<gene>
    <name evidence="1" type="ORF">ELS19_07370</name>
</gene>
<protein>
    <submittedName>
        <fullName evidence="1">Uncharacterized protein</fullName>
    </submittedName>
</protein>
<sequence>MNRRALLSASALTLTGLAGCTGAVREQVSGGIDMELATTVYHPADEPWFADGLSAQSSNAYHTELFTQPPPDDADLFTGHYPQQEHSLDNDIRNDDYSTGFLLLFQAKMPRRQPYGISPTILHGDLSWSAWDTASIPMRRDPRDPETLSFGDDVDEVISTTLVRYEADATPSKAVVTVYDEETGGQITQQTARSRFQS</sequence>